<feature type="transmembrane region" description="Helical" evidence="2">
    <location>
        <begin position="204"/>
        <end position="225"/>
    </location>
</feature>
<sequence length="583" mass="64110">MNVDDRSALLLTAEEEIGTSAADIRRLSSSKHSQPLQPQRSIELTAVPVDADEARDRLDGGHGGPAAVEQMDDKGIRNDVRLLCSPTRRSFLRLRVSLRSLMTRYALDERSKRWAPESCLPLLCCMGDTLGFPAATPAVHQGVKAPSWSPRSCCLVFAMWLAIAAWAMVVLVARFGVHEVKRVYREHAGHELPIRVVQLHYPSVFAAATLVLAGVVLLLFVFDYISHRRVAHSFIEGICDKVRETSGTGSGSVLVEGDDRGEGGDVYRYRSLHGGEMSDAGGSFAPTMTSTVLSGPTSSLSAGHPLTSHPHYGRGMVGKLLAEVDALELRIRNCFTLPTPRMVGPTFDRIKDNCIYAMEEDLHTYLSIALHRDAAKASRPFRTKQGMLLWAAPALAVLAVNLLLVGLCWLLRNKKRGDRLEGDVGEIVCGLVLNGAAAVYVGAINAVPCVVARLRSISHRLVEVTNELVNAQMMLVWDENVLLTLQPILGECKVPMPATPHSNRSSHAHGHTPQGGRRIRTDDTHTHTNTTASRGPTYQTLLRSTRDGEGNLLEYRLFQHKNKTYEARWVRVPLQEQDDIDAI</sequence>
<accession>A0A0G4H2F3</accession>
<feature type="transmembrane region" description="Helical" evidence="2">
    <location>
        <begin position="154"/>
        <end position="177"/>
    </location>
</feature>
<keyword evidence="4" id="KW-1185">Reference proteome</keyword>
<organism evidence="3 4">
    <name type="scientific">Vitrella brassicaformis (strain CCMP3155)</name>
    <dbReference type="NCBI Taxonomy" id="1169540"/>
    <lineage>
        <taxon>Eukaryota</taxon>
        <taxon>Sar</taxon>
        <taxon>Alveolata</taxon>
        <taxon>Colpodellida</taxon>
        <taxon>Vitrellaceae</taxon>
        <taxon>Vitrella</taxon>
    </lineage>
</organism>
<protein>
    <submittedName>
        <fullName evidence="3">Uncharacterized protein</fullName>
    </submittedName>
</protein>
<feature type="region of interest" description="Disordered" evidence="1">
    <location>
        <begin position="22"/>
        <end position="41"/>
    </location>
</feature>
<keyword evidence="2" id="KW-1133">Transmembrane helix</keyword>
<feature type="compositionally biased region" description="Polar residues" evidence="1">
    <location>
        <begin position="30"/>
        <end position="41"/>
    </location>
</feature>
<evidence type="ECO:0000313" key="3">
    <source>
        <dbReference type="EMBL" id="CEM37774.1"/>
    </source>
</evidence>
<dbReference type="AlphaFoldDB" id="A0A0G4H2F3"/>
<keyword evidence="2" id="KW-0472">Membrane</keyword>
<dbReference type="EMBL" id="CDMY01000954">
    <property type="protein sequence ID" value="CEM37774.1"/>
    <property type="molecule type" value="Genomic_DNA"/>
</dbReference>
<proteinExistence type="predicted"/>
<evidence type="ECO:0000256" key="1">
    <source>
        <dbReference type="SAM" id="MobiDB-lite"/>
    </source>
</evidence>
<dbReference type="InParanoid" id="A0A0G4H2F3"/>
<evidence type="ECO:0000256" key="2">
    <source>
        <dbReference type="SAM" id="Phobius"/>
    </source>
</evidence>
<gene>
    <name evidence="3" type="ORF">Vbra_19382</name>
</gene>
<feature type="region of interest" description="Disordered" evidence="1">
    <location>
        <begin position="497"/>
        <end position="537"/>
    </location>
</feature>
<evidence type="ECO:0000313" key="4">
    <source>
        <dbReference type="Proteomes" id="UP000041254"/>
    </source>
</evidence>
<feature type="transmembrane region" description="Helical" evidence="2">
    <location>
        <begin position="388"/>
        <end position="412"/>
    </location>
</feature>
<dbReference type="Proteomes" id="UP000041254">
    <property type="component" value="Unassembled WGS sequence"/>
</dbReference>
<name>A0A0G4H2F3_VITBC</name>
<reference evidence="3 4" key="1">
    <citation type="submission" date="2014-11" db="EMBL/GenBank/DDBJ databases">
        <authorList>
            <person name="Zhu J."/>
            <person name="Qi W."/>
            <person name="Song R."/>
        </authorList>
    </citation>
    <scope>NUCLEOTIDE SEQUENCE [LARGE SCALE GENOMIC DNA]</scope>
</reference>
<dbReference type="VEuPathDB" id="CryptoDB:Vbra_19382"/>
<keyword evidence="2" id="KW-0812">Transmembrane</keyword>
<feature type="transmembrane region" description="Helical" evidence="2">
    <location>
        <begin position="424"/>
        <end position="451"/>
    </location>
</feature>